<dbReference type="AlphaFoldDB" id="A0A9N9BBL3"/>
<accession>A0A9N9BBL3</accession>
<reference evidence="2" key="1">
    <citation type="submission" date="2021-06" db="EMBL/GenBank/DDBJ databases">
        <authorList>
            <person name="Kallberg Y."/>
            <person name="Tangrot J."/>
            <person name="Rosling A."/>
        </authorList>
    </citation>
    <scope>NUCLEOTIDE SEQUENCE</scope>
    <source>
        <strain evidence="2">UK204</strain>
    </source>
</reference>
<sequence length="130" mass="14902">MHDLTNQEISDKKDVKRKAVIDSSKVKKTRININEPDNEQENNLCSEIDIEERNMKLAERQLAYRRAQAEIEKLELENIKLLFGENEAVVATVVEGVFDEFVFEDVGSDKLLGLNLSTQIKLLELLISNK</sequence>
<dbReference type="Proteomes" id="UP000789570">
    <property type="component" value="Unassembled WGS sequence"/>
</dbReference>
<feature type="coiled-coil region" evidence="1">
    <location>
        <begin position="41"/>
        <end position="77"/>
    </location>
</feature>
<protein>
    <submittedName>
        <fullName evidence="2">12828_t:CDS:1</fullName>
    </submittedName>
</protein>
<name>A0A9N9BBL3_9GLOM</name>
<evidence type="ECO:0000256" key="1">
    <source>
        <dbReference type="SAM" id="Coils"/>
    </source>
</evidence>
<gene>
    <name evidence="2" type="ORF">FCALED_LOCUS6555</name>
</gene>
<keyword evidence="3" id="KW-1185">Reference proteome</keyword>
<dbReference type="OrthoDB" id="2490868at2759"/>
<evidence type="ECO:0000313" key="2">
    <source>
        <dbReference type="EMBL" id="CAG8560094.1"/>
    </source>
</evidence>
<comment type="caution">
    <text evidence="2">The sequence shown here is derived from an EMBL/GenBank/DDBJ whole genome shotgun (WGS) entry which is preliminary data.</text>
</comment>
<evidence type="ECO:0000313" key="3">
    <source>
        <dbReference type="Proteomes" id="UP000789570"/>
    </source>
</evidence>
<keyword evidence="1" id="KW-0175">Coiled coil</keyword>
<proteinExistence type="predicted"/>
<organism evidence="2 3">
    <name type="scientific">Funneliformis caledonium</name>
    <dbReference type="NCBI Taxonomy" id="1117310"/>
    <lineage>
        <taxon>Eukaryota</taxon>
        <taxon>Fungi</taxon>
        <taxon>Fungi incertae sedis</taxon>
        <taxon>Mucoromycota</taxon>
        <taxon>Glomeromycotina</taxon>
        <taxon>Glomeromycetes</taxon>
        <taxon>Glomerales</taxon>
        <taxon>Glomeraceae</taxon>
        <taxon>Funneliformis</taxon>
    </lineage>
</organism>
<dbReference type="EMBL" id="CAJVPQ010001588">
    <property type="protein sequence ID" value="CAG8560094.1"/>
    <property type="molecule type" value="Genomic_DNA"/>
</dbReference>